<evidence type="ECO:0000256" key="3">
    <source>
        <dbReference type="ARBA" id="ARBA00023295"/>
    </source>
</evidence>
<name>A0ABD5Y606_9EURY</name>
<evidence type="ECO:0000313" key="8">
    <source>
        <dbReference type="EMBL" id="MFC7142672.1"/>
    </source>
</evidence>
<dbReference type="Proteomes" id="UP001596432">
    <property type="component" value="Unassembled WGS sequence"/>
</dbReference>
<keyword evidence="9" id="KW-1185">Reference proteome</keyword>
<dbReference type="SUPFAM" id="SSF49785">
    <property type="entry name" value="Galactose-binding domain-like"/>
    <property type="match status" value="1"/>
</dbReference>
<evidence type="ECO:0000259" key="6">
    <source>
        <dbReference type="Pfam" id="PF02836"/>
    </source>
</evidence>
<keyword evidence="2 8" id="KW-0378">Hydrolase</keyword>
<accession>A0ABD5Y606</accession>
<feature type="compositionally biased region" description="Basic and acidic residues" evidence="4">
    <location>
        <begin position="1"/>
        <end position="15"/>
    </location>
</feature>
<dbReference type="EMBL" id="JBHTAS010000001">
    <property type="protein sequence ID" value="MFC7142672.1"/>
    <property type="molecule type" value="Genomic_DNA"/>
</dbReference>
<dbReference type="InterPro" id="IPR017853">
    <property type="entry name" value="GH"/>
</dbReference>
<dbReference type="InterPro" id="IPR023230">
    <property type="entry name" value="Glyco_hydro_2_CS"/>
</dbReference>
<dbReference type="InterPro" id="IPR006103">
    <property type="entry name" value="Glyco_hydro_2_cat"/>
</dbReference>
<dbReference type="GO" id="GO:0016798">
    <property type="term" value="F:hydrolase activity, acting on glycosyl bonds"/>
    <property type="evidence" value="ECO:0007669"/>
    <property type="project" value="UniProtKB-KW"/>
</dbReference>
<feature type="domain" description="Glycoside hydrolase family 2 immunoglobulin-like beta-sandwich" evidence="5">
    <location>
        <begin position="162"/>
        <end position="255"/>
    </location>
</feature>
<dbReference type="Gene3D" id="2.60.40.10">
    <property type="entry name" value="Immunoglobulins"/>
    <property type="match status" value="1"/>
</dbReference>
<dbReference type="PROSITE" id="PS00719">
    <property type="entry name" value="GLYCOSYL_HYDROL_F2_1"/>
    <property type="match status" value="1"/>
</dbReference>
<organism evidence="8 9">
    <name type="scientific">Halosimplex aquaticum</name>
    <dbReference type="NCBI Taxonomy" id="3026162"/>
    <lineage>
        <taxon>Archaea</taxon>
        <taxon>Methanobacteriati</taxon>
        <taxon>Methanobacteriota</taxon>
        <taxon>Stenosarchaea group</taxon>
        <taxon>Halobacteria</taxon>
        <taxon>Halobacteriales</taxon>
        <taxon>Haloarculaceae</taxon>
        <taxon>Halosimplex</taxon>
    </lineage>
</organism>
<dbReference type="Pfam" id="PF02836">
    <property type="entry name" value="Glyco_hydro_2_C"/>
    <property type="match status" value="1"/>
</dbReference>
<dbReference type="InterPro" id="IPR036156">
    <property type="entry name" value="Beta-gal/glucu_dom_sf"/>
</dbReference>
<sequence length="569" mass="64090">MHRTFETTTERRRQTLDGPWEFVTDPDDEGREAGYHEDFPSEAADRIAVPSSWEARTEHADYVGPAWYRRTFGLRDAGSVLVTFHGVAREATVYLDGEELTSHVGGYTPFTGLARDLDAGEHELVVRADNTHTETTVPHDDVDWFPHGGIYREVVVEAVPDVFLRDLALEYELSGDAATVDAEVTLNNLGPRPAEPELAVSVGEATVAESVGVDGMDAQTTTVTLEIDDVDRWTLDDPTLYDVEAELRGAQSEDREGETFADDLRDRIGFREVAVDGRDILLNGEPVSLAGVNRHEDHPDWGAAQPLRIQQQDLDIIQRAGCNTIRCSHYPNHPRFLDLCDEEGILVIEEIPLWQVDESTVTGCEQVGQQTLVEMVERDRHHPSIFAWSLSNECANEQRTVADATSQLREIVDGLDDSRLVTVASNADWEGETDRAFQYCDFLCVNAYWGWYRDDGDWSEHLDRIEDSYDEKPIVVSEFGAGAVPGERTHAGRKWSETYQAELLADCVELFRERDGVAGFTVWQFCDTLGNPDHAMTRPRSRNNKGIVTEYRRPKDAYWTLVDLLDGRR</sequence>
<dbReference type="InterPro" id="IPR006102">
    <property type="entry name" value="Ig-like_GH2"/>
</dbReference>
<evidence type="ECO:0000256" key="2">
    <source>
        <dbReference type="ARBA" id="ARBA00022801"/>
    </source>
</evidence>
<dbReference type="Gene3D" id="2.60.120.260">
    <property type="entry name" value="Galactose-binding domain-like"/>
    <property type="match status" value="1"/>
</dbReference>
<dbReference type="InterPro" id="IPR006104">
    <property type="entry name" value="Glyco_hydro_2_N"/>
</dbReference>
<dbReference type="GeneID" id="78823021"/>
<dbReference type="InterPro" id="IPR006101">
    <property type="entry name" value="Glyco_hydro_2"/>
</dbReference>
<feature type="region of interest" description="Disordered" evidence="4">
    <location>
        <begin position="1"/>
        <end position="36"/>
    </location>
</feature>
<gene>
    <name evidence="8" type="ORF">ACFQMA_22915</name>
</gene>
<dbReference type="PANTHER" id="PTHR42732:SF1">
    <property type="entry name" value="BETA-MANNOSIDASE"/>
    <property type="match status" value="1"/>
</dbReference>
<dbReference type="SUPFAM" id="SSF49303">
    <property type="entry name" value="beta-Galactosidase/glucuronidase domain"/>
    <property type="match status" value="1"/>
</dbReference>
<dbReference type="SUPFAM" id="SSF51445">
    <property type="entry name" value="(Trans)glycosidases"/>
    <property type="match status" value="1"/>
</dbReference>
<dbReference type="PANTHER" id="PTHR42732">
    <property type="entry name" value="BETA-GALACTOSIDASE"/>
    <property type="match status" value="1"/>
</dbReference>
<feature type="domain" description="Glycoside hydrolase family 2 catalytic" evidence="6">
    <location>
        <begin position="273"/>
        <end position="558"/>
    </location>
</feature>
<dbReference type="InterPro" id="IPR013783">
    <property type="entry name" value="Ig-like_fold"/>
</dbReference>
<comment type="similarity">
    <text evidence="1">Belongs to the glycosyl hydrolase 2 family.</text>
</comment>
<feature type="domain" description="Glycosyl hydrolases family 2 sugar binding" evidence="7">
    <location>
        <begin position="15"/>
        <end position="158"/>
    </location>
</feature>
<evidence type="ECO:0000256" key="1">
    <source>
        <dbReference type="ARBA" id="ARBA00007401"/>
    </source>
</evidence>
<dbReference type="InterPro" id="IPR051913">
    <property type="entry name" value="GH2_Domain-Containing"/>
</dbReference>
<evidence type="ECO:0000259" key="5">
    <source>
        <dbReference type="Pfam" id="PF00703"/>
    </source>
</evidence>
<protein>
    <submittedName>
        <fullName evidence="8">Glycoside hydrolase family 2 protein</fullName>
    </submittedName>
</protein>
<dbReference type="AlphaFoldDB" id="A0ABD5Y606"/>
<dbReference type="Pfam" id="PF02837">
    <property type="entry name" value="Glyco_hydro_2_N"/>
    <property type="match status" value="1"/>
</dbReference>
<evidence type="ECO:0000259" key="7">
    <source>
        <dbReference type="Pfam" id="PF02837"/>
    </source>
</evidence>
<comment type="caution">
    <text evidence="8">The sequence shown here is derived from an EMBL/GenBank/DDBJ whole genome shotgun (WGS) entry which is preliminary data.</text>
</comment>
<keyword evidence="3" id="KW-0326">Glycosidase</keyword>
<evidence type="ECO:0000256" key="4">
    <source>
        <dbReference type="SAM" id="MobiDB-lite"/>
    </source>
</evidence>
<reference evidence="8 9" key="1">
    <citation type="journal article" date="2019" name="Int. J. Syst. Evol. Microbiol.">
        <title>The Global Catalogue of Microorganisms (GCM) 10K type strain sequencing project: providing services to taxonomists for standard genome sequencing and annotation.</title>
        <authorList>
            <consortium name="The Broad Institute Genomics Platform"/>
            <consortium name="The Broad Institute Genome Sequencing Center for Infectious Disease"/>
            <person name="Wu L."/>
            <person name="Ma J."/>
        </authorList>
    </citation>
    <scope>NUCLEOTIDE SEQUENCE [LARGE SCALE GENOMIC DNA]</scope>
    <source>
        <strain evidence="8 9">XZYJT29</strain>
    </source>
</reference>
<dbReference type="Gene3D" id="3.20.20.80">
    <property type="entry name" value="Glycosidases"/>
    <property type="match status" value="1"/>
</dbReference>
<proteinExistence type="inferred from homology"/>
<evidence type="ECO:0000313" key="9">
    <source>
        <dbReference type="Proteomes" id="UP001596432"/>
    </source>
</evidence>
<dbReference type="Pfam" id="PF00703">
    <property type="entry name" value="Glyco_hydro_2"/>
    <property type="match status" value="1"/>
</dbReference>
<dbReference type="PRINTS" id="PR00132">
    <property type="entry name" value="GLHYDRLASE2"/>
</dbReference>
<dbReference type="InterPro" id="IPR008979">
    <property type="entry name" value="Galactose-bd-like_sf"/>
</dbReference>
<dbReference type="RefSeq" id="WP_274323728.1">
    <property type="nucleotide sequence ID" value="NZ_CP118158.1"/>
</dbReference>